<dbReference type="EMBL" id="CAHIKZ030000678">
    <property type="protein sequence ID" value="CAE1232917.1"/>
    <property type="molecule type" value="Genomic_DNA"/>
</dbReference>
<accession>A0A812BL81</accession>
<name>A0A812BL81_ACAPH</name>
<keyword evidence="1" id="KW-1133">Transmembrane helix</keyword>
<reference evidence="2" key="1">
    <citation type="submission" date="2021-01" db="EMBL/GenBank/DDBJ databases">
        <authorList>
            <person name="Li R."/>
            <person name="Bekaert M."/>
        </authorList>
    </citation>
    <scope>NUCLEOTIDE SEQUENCE</scope>
    <source>
        <strain evidence="2">Farmed</strain>
    </source>
</reference>
<feature type="transmembrane region" description="Helical" evidence="1">
    <location>
        <begin position="70"/>
        <end position="89"/>
    </location>
</feature>
<gene>
    <name evidence="2" type="ORF">SPHA_18766</name>
</gene>
<evidence type="ECO:0000313" key="2">
    <source>
        <dbReference type="EMBL" id="CAE1232917.1"/>
    </source>
</evidence>
<dbReference type="Proteomes" id="UP000597762">
    <property type="component" value="Unassembled WGS sequence"/>
</dbReference>
<feature type="transmembrane region" description="Helical" evidence="1">
    <location>
        <begin position="165"/>
        <end position="182"/>
    </location>
</feature>
<protein>
    <submittedName>
        <fullName evidence="2">Uncharacterized protein</fullName>
    </submittedName>
</protein>
<feature type="transmembrane region" description="Helical" evidence="1">
    <location>
        <begin position="12"/>
        <end position="31"/>
    </location>
</feature>
<evidence type="ECO:0000313" key="3">
    <source>
        <dbReference type="Proteomes" id="UP000597762"/>
    </source>
</evidence>
<comment type="caution">
    <text evidence="2">The sequence shown here is derived from an EMBL/GenBank/DDBJ whole genome shotgun (WGS) entry which is preliminary data.</text>
</comment>
<proteinExistence type="predicted"/>
<feature type="transmembrane region" description="Helical" evidence="1">
    <location>
        <begin position="129"/>
        <end position="153"/>
    </location>
</feature>
<feature type="transmembrane region" description="Helical" evidence="1">
    <location>
        <begin position="43"/>
        <end position="64"/>
    </location>
</feature>
<feature type="transmembrane region" description="Helical" evidence="1">
    <location>
        <begin position="96"/>
        <end position="117"/>
    </location>
</feature>
<evidence type="ECO:0000256" key="1">
    <source>
        <dbReference type="SAM" id="Phobius"/>
    </source>
</evidence>
<sequence length="207" mass="25073">MFLLSRHFHHIPSFISLPISRSILLFFASIFSSFRHFEFYTEFLFPVHFCLFYFSFILCLLFFFSPVSFMFSFINIVFSFSFFYLLFSFKSFLSNFLFFIVHPFFLPPFLTFCYTVHSLPRHFFSSRLFFFNAIFLFFYTFHFFFLLLFAFLIDRKICEHFDQDTCLQFAIGSIFFFSHFSLSFIELLSLPEFYQILASVICIVFIG</sequence>
<keyword evidence="1" id="KW-0812">Transmembrane</keyword>
<keyword evidence="1" id="KW-0472">Membrane</keyword>
<keyword evidence="3" id="KW-1185">Reference proteome</keyword>
<dbReference type="AlphaFoldDB" id="A0A812BL81"/>
<organism evidence="2 3">
    <name type="scientific">Acanthosepion pharaonis</name>
    <name type="common">Pharaoh cuttlefish</name>
    <name type="synonym">Sepia pharaonis</name>
    <dbReference type="NCBI Taxonomy" id="158019"/>
    <lineage>
        <taxon>Eukaryota</taxon>
        <taxon>Metazoa</taxon>
        <taxon>Spiralia</taxon>
        <taxon>Lophotrochozoa</taxon>
        <taxon>Mollusca</taxon>
        <taxon>Cephalopoda</taxon>
        <taxon>Coleoidea</taxon>
        <taxon>Decapodiformes</taxon>
        <taxon>Sepiida</taxon>
        <taxon>Sepiina</taxon>
        <taxon>Sepiidae</taxon>
        <taxon>Acanthosepion</taxon>
    </lineage>
</organism>